<evidence type="ECO:0000259" key="2">
    <source>
        <dbReference type="Pfam" id="PF01471"/>
    </source>
</evidence>
<dbReference type="InterPro" id="IPR042047">
    <property type="entry name" value="SleB_dom1"/>
</dbReference>
<dbReference type="Pfam" id="PF01471">
    <property type="entry name" value="PG_binding_1"/>
    <property type="match status" value="1"/>
</dbReference>
<dbReference type="Gene3D" id="1.10.10.2520">
    <property type="entry name" value="Cell wall hydrolase SleB, domain 1"/>
    <property type="match status" value="1"/>
</dbReference>
<dbReference type="InterPro" id="IPR011105">
    <property type="entry name" value="Cell_wall_hydrolase_SleB"/>
</dbReference>
<sequence length="209" mass="23228" precursor="true">MMKKLLLSSTLSLLLAVTIVLFPNQTSAATVLQLEDEGSAVVELQQQLIALGYLPTSATGYYGDYTKEAVRQLQRDFNLFQDGVAGPQTWAKLRDIEKIAKIVHGEARGESYEGQVAVAAVVKNRLQSPHFPSTVEGVIYQRNAFTAVQDGQYDLTPTYISYRAVKDAWKGWDPSQGATYYYNPHIATSEWIFANTTPKFSIGKHLFAD</sequence>
<organism evidence="4 5">
    <name type="scientific">Halalkalibacter krulwichiae</name>
    <dbReference type="NCBI Taxonomy" id="199441"/>
    <lineage>
        <taxon>Bacteria</taxon>
        <taxon>Bacillati</taxon>
        <taxon>Bacillota</taxon>
        <taxon>Bacilli</taxon>
        <taxon>Bacillales</taxon>
        <taxon>Bacillaceae</taxon>
        <taxon>Halalkalibacter</taxon>
    </lineage>
</organism>
<dbReference type="STRING" id="199441.BkAM31D_21530"/>
<keyword evidence="1" id="KW-0732">Signal</keyword>
<dbReference type="Gene3D" id="6.20.240.60">
    <property type="match status" value="1"/>
</dbReference>
<evidence type="ECO:0000256" key="1">
    <source>
        <dbReference type="SAM" id="SignalP"/>
    </source>
</evidence>
<dbReference type="Pfam" id="PF07486">
    <property type="entry name" value="Hydrolase_2"/>
    <property type="match status" value="1"/>
</dbReference>
<dbReference type="Proteomes" id="UP000193006">
    <property type="component" value="Chromosome"/>
</dbReference>
<proteinExistence type="predicted"/>
<feature type="chain" id="PRO_5012530460" evidence="1">
    <location>
        <begin position="29"/>
        <end position="209"/>
    </location>
</feature>
<evidence type="ECO:0000313" key="4">
    <source>
        <dbReference type="EMBL" id="ARK32225.1"/>
    </source>
</evidence>
<reference evidence="4 5" key="1">
    <citation type="submission" date="2017-04" db="EMBL/GenBank/DDBJ databases">
        <title>Bacillus krulwichiae AM31D Genome sequencing and assembly.</title>
        <authorList>
            <person name="Krulwich T.A."/>
            <person name="Anastor L."/>
            <person name="Ehrlich R."/>
            <person name="Ehrlich G.D."/>
            <person name="Janto B."/>
        </authorList>
    </citation>
    <scope>NUCLEOTIDE SEQUENCE [LARGE SCALE GENOMIC DNA]</scope>
    <source>
        <strain evidence="4 5">AM31D</strain>
    </source>
</reference>
<dbReference type="SUPFAM" id="SSF47090">
    <property type="entry name" value="PGBD-like"/>
    <property type="match status" value="1"/>
</dbReference>
<dbReference type="GO" id="GO:0016787">
    <property type="term" value="F:hydrolase activity"/>
    <property type="evidence" value="ECO:0007669"/>
    <property type="project" value="InterPro"/>
</dbReference>
<feature type="domain" description="Cell wall hydrolase SleB" evidence="3">
    <location>
        <begin position="109"/>
        <end position="208"/>
    </location>
</feature>
<dbReference type="KEGG" id="bkw:BkAM31D_21530"/>
<dbReference type="EMBL" id="CP020814">
    <property type="protein sequence ID" value="ARK32225.1"/>
    <property type="molecule type" value="Genomic_DNA"/>
</dbReference>
<accession>A0A1X9MFJ2</accession>
<name>A0A1X9MFJ2_9BACI</name>
<dbReference type="InterPro" id="IPR002477">
    <property type="entry name" value="Peptidoglycan-bd-like"/>
</dbReference>
<dbReference type="AlphaFoldDB" id="A0A1X9MFJ2"/>
<protein>
    <submittedName>
        <fullName evidence="4">Spore cortex-lytic enzyme</fullName>
    </submittedName>
</protein>
<dbReference type="InterPro" id="IPR036365">
    <property type="entry name" value="PGBD-like_sf"/>
</dbReference>
<dbReference type="InterPro" id="IPR036366">
    <property type="entry name" value="PGBDSf"/>
</dbReference>
<evidence type="ECO:0000313" key="5">
    <source>
        <dbReference type="Proteomes" id="UP000193006"/>
    </source>
</evidence>
<keyword evidence="5" id="KW-1185">Reference proteome</keyword>
<evidence type="ECO:0000259" key="3">
    <source>
        <dbReference type="Pfam" id="PF07486"/>
    </source>
</evidence>
<gene>
    <name evidence="4" type="primary">sleB_4</name>
    <name evidence="4" type="ORF">BkAM31D_21530</name>
</gene>
<dbReference type="Gene3D" id="1.10.101.10">
    <property type="entry name" value="PGBD-like superfamily/PGBD"/>
    <property type="match status" value="1"/>
</dbReference>
<feature type="domain" description="Peptidoglycan binding-like" evidence="2">
    <location>
        <begin position="38"/>
        <end position="93"/>
    </location>
</feature>
<dbReference type="RefSeq" id="WP_306807416.1">
    <property type="nucleotide sequence ID" value="NZ_CP020814.1"/>
</dbReference>
<feature type="signal peptide" evidence="1">
    <location>
        <begin position="1"/>
        <end position="28"/>
    </location>
</feature>